<dbReference type="Gene3D" id="1.25.10.10">
    <property type="entry name" value="Leucine-rich Repeat Variant"/>
    <property type="match status" value="1"/>
</dbReference>
<reference evidence="10" key="1">
    <citation type="submission" date="2022-06" db="EMBL/GenBank/DDBJ databases">
        <title>Uncovering the hologenomic basis of an extraordinary plant invasion.</title>
        <authorList>
            <person name="Bieker V.C."/>
            <person name="Martin M.D."/>
            <person name="Gilbert T."/>
            <person name="Hodgins K."/>
            <person name="Battlay P."/>
            <person name="Petersen B."/>
            <person name="Wilson J."/>
        </authorList>
    </citation>
    <scope>NUCLEOTIDE SEQUENCE</scope>
    <source>
        <strain evidence="10">AA19_3_7</strain>
        <tissue evidence="10">Leaf</tissue>
    </source>
</reference>
<dbReference type="InterPro" id="IPR033133">
    <property type="entry name" value="PUM-HD"/>
</dbReference>
<dbReference type="InterPro" id="IPR011989">
    <property type="entry name" value="ARM-like"/>
</dbReference>
<comment type="function">
    <text evidence="6">Sequence-specific RNA-binding protein that regulates translation and mRNA stability by binding the 3'-UTR of target mRNAs. Binds the APUM-binding elements (APBEs) in the 3'-UTR mRNA sequence of CLV1, PNH, WUS and FAS2.</text>
</comment>
<organism evidence="10 11">
    <name type="scientific">Ambrosia artemisiifolia</name>
    <name type="common">Common ragweed</name>
    <dbReference type="NCBI Taxonomy" id="4212"/>
    <lineage>
        <taxon>Eukaryota</taxon>
        <taxon>Viridiplantae</taxon>
        <taxon>Streptophyta</taxon>
        <taxon>Embryophyta</taxon>
        <taxon>Tracheophyta</taxon>
        <taxon>Spermatophyta</taxon>
        <taxon>Magnoliopsida</taxon>
        <taxon>eudicotyledons</taxon>
        <taxon>Gunneridae</taxon>
        <taxon>Pentapetalae</taxon>
        <taxon>asterids</taxon>
        <taxon>campanulids</taxon>
        <taxon>Asterales</taxon>
        <taxon>Asteraceae</taxon>
        <taxon>Asteroideae</taxon>
        <taxon>Heliantheae alliance</taxon>
        <taxon>Heliantheae</taxon>
        <taxon>Ambrosia</taxon>
    </lineage>
</organism>
<feature type="repeat" description="Pumilio" evidence="7">
    <location>
        <begin position="657"/>
        <end position="692"/>
    </location>
</feature>
<feature type="repeat" description="Pumilio" evidence="7">
    <location>
        <begin position="693"/>
        <end position="728"/>
    </location>
</feature>
<feature type="repeat" description="Pumilio" evidence="7">
    <location>
        <begin position="476"/>
        <end position="511"/>
    </location>
</feature>
<dbReference type="EMBL" id="JAMZMK010006846">
    <property type="protein sequence ID" value="KAI7747072.1"/>
    <property type="molecule type" value="Genomic_DNA"/>
</dbReference>
<dbReference type="GO" id="GO:0005737">
    <property type="term" value="C:cytoplasm"/>
    <property type="evidence" value="ECO:0007669"/>
    <property type="project" value="UniProtKB-SubCell"/>
</dbReference>
<comment type="caution">
    <text evidence="10">The sequence shown here is derived from an EMBL/GenBank/DDBJ whole genome shotgun (WGS) entry which is preliminary data.</text>
</comment>
<feature type="repeat" description="Pumilio" evidence="7">
    <location>
        <begin position="620"/>
        <end position="656"/>
    </location>
</feature>
<feature type="domain" description="PUM-HD" evidence="9">
    <location>
        <begin position="456"/>
        <end position="796"/>
    </location>
</feature>
<dbReference type="FunFam" id="1.25.10.10:FF:000004">
    <property type="entry name" value="Pumilio homolog 1 isoform 2"/>
    <property type="match status" value="1"/>
</dbReference>
<feature type="compositionally biased region" description="Basic and acidic residues" evidence="8">
    <location>
        <begin position="150"/>
        <end position="169"/>
    </location>
</feature>
<keyword evidence="5" id="KW-0694">RNA-binding</keyword>
<dbReference type="Proteomes" id="UP001206925">
    <property type="component" value="Unassembled WGS sequence"/>
</dbReference>
<keyword evidence="2" id="KW-0963">Cytoplasm</keyword>
<dbReference type="CDD" id="cd07920">
    <property type="entry name" value="Pumilio"/>
    <property type="match status" value="1"/>
</dbReference>
<feature type="region of interest" description="Disordered" evidence="8">
    <location>
        <begin position="121"/>
        <end position="173"/>
    </location>
</feature>
<dbReference type="AlphaFoldDB" id="A0AAD5GL79"/>
<dbReference type="PANTHER" id="PTHR12537">
    <property type="entry name" value="RNA BINDING PROTEIN PUMILIO-RELATED"/>
    <property type="match status" value="1"/>
</dbReference>
<dbReference type="SMART" id="SM00025">
    <property type="entry name" value="Pumilio"/>
    <property type="match status" value="8"/>
</dbReference>
<evidence type="ECO:0000256" key="8">
    <source>
        <dbReference type="SAM" id="MobiDB-lite"/>
    </source>
</evidence>
<keyword evidence="11" id="KW-1185">Reference proteome</keyword>
<evidence type="ECO:0000256" key="1">
    <source>
        <dbReference type="ARBA" id="ARBA00004496"/>
    </source>
</evidence>
<evidence type="ECO:0000313" key="11">
    <source>
        <dbReference type="Proteomes" id="UP001206925"/>
    </source>
</evidence>
<evidence type="ECO:0000256" key="7">
    <source>
        <dbReference type="PROSITE-ProRule" id="PRU00317"/>
    </source>
</evidence>
<dbReference type="InterPro" id="IPR001313">
    <property type="entry name" value="Pumilio_RNA-bd_rpt"/>
</dbReference>
<dbReference type="GO" id="GO:0003729">
    <property type="term" value="F:mRNA binding"/>
    <property type="evidence" value="ECO:0007669"/>
    <property type="project" value="TreeGrafter"/>
</dbReference>
<evidence type="ECO:0000313" key="10">
    <source>
        <dbReference type="EMBL" id="KAI7747072.1"/>
    </source>
</evidence>
<keyword evidence="3" id="KW-0677">Repeat</keyword>
<feature type="compositionally biased region" description="Polar residues" evidence="8">
    <location>
        <begin position="121"/>
        <end position="141"/>
    </location>
</feature>
<evidence type="ECO:0000256" key="2">
    <source>
        <dbReference type="ARBA" id="ARBA00022490"/>
    </source>
</evidence>
<dbReference type="InterPro" id="IPR033712">
    <property type="entry name" value="Pumilio_RNA-bd"/>
</dbReference>
<dbReference type="Pfam" id="PF00806">
    <property type="entry name" value="PUF"/>
    <property type="match status" value="8"/>
</dbReference>
<feature type="repeat" description="Pumilio" evidence="7">
    <location>
        <begin position="512"/>
        <end position="547"/>
    </location>
</feature>
<feature type="repeat" description="Pumilio" evidence="7">
    <location>
        <begin position="584"/>
        <end position="619"/>
    </location>
</feature>
<evidence type="ECO:0000259" key="9">
    <source>
        <dbReference type="PROSITE" id="PS50303"/>
    </source>
</evidence>
<comment type="subcellular location">
    <subcellularLocation>
        <location evidence="1">Cytoplasm</location>
    </subcellularLocation>
</comment>
<dbReference type="PROSITE" id="PS50302">
    <property type="entry name" value="PUM"/>
    <property type="match status" value="8"/>
</dbReference>
<accession>A0AAD5GL79</accession>
<name>A0AAD5GL79_AMBAR</name>
<dbReference type="PANTHER" id="PTHR12537:SF119">
    <property type="entry name" value="PUMILIO HOMOLOG 6, CHLOROPLASTIC"/>
    <property type="match status" value="1"/>
</dbReference>
<sequence length="897" mass="101322">MATESPIRILEASGKWASQGTFEELELVIKGQNFQEKQRNLGPGRSGSAPPSIEGSFAAIENLMSRHKITANATESEEQLRADPSYFAYYSAHVNLNPRLPPPIATDQNRHLFRNLATTANNPRFTSFDDSTRFTHSNLSTHNEESDDDQSTKQENSPHDDETGNRDGDNMGQVLYLNPANAVISNPPEDDISTSEDVSSIANRIAAINMSSIPSTESQSQRDRQQRSMFQASVQHPQIVPQGQTYVGMNQFLQPPSNFSSEVQQVLPSPGYTPQYASSSSGYTPQYASSSAYMMSANHVYPNIYFPQQYTVGGYAYNPPYVSGYLPTDPVHTPDNYPSPSYIGQSQSQDLNRFYGHPGLPIQPPYAESMRLSTRGDDLVQKHQTLGIMGHGNLNPGRIDTTSPYYFGAPNNMGILQFPNTTYASPSVPGSPIGGISYQRNGIRSYGGNQVFRDPKTYSFLEELKSGKGRRIELSDIFGHIVEFCGDQHGSRFIQQKLEICSIEDKESVFKEVLPNASRLITDVFGNYVIQKFFEYGTGEQRRELAVQLEGQILPLSLQMYGCRVIQKALDVIELEQKVKLVRELDGHVLRCVHDQNGNHVIQKCIESIPMENIRFVISSFRGQVPALSMHPYGCRVVQRVLEHSTDELQSQFIVDEILESVYTLAQDQYGNYVTQHVIKRGKPEERSQIVHKLAGRVVQLSQHKFASNVIEKCLEYCDSEARGILIEEIVGHGDDSDNLLAMVKDQFANYVIQKVLQTCTGDQRELLLGRIKIHLNSLKKYTYGKHIVTLFEQLHDEGTVLICSMFFIIPCFQVSWKEIDNRVKICFLQRFRSQVHNLSLNTLMWKCLVLHSEPGTEIEKWRKYLFETASRHVQIVYAIHRMQNSICPCKFLNLFV</sequence>
<evidence type="ECO:0000256" key="5">
    <source>
        <dbReference type="ARBA" id="ARBA00022884"/>
    </source>
</evidence>
<proteinExistence type="predicted"/>
<evidence type="ECO:0000256" key="3">
    <source>
        <dbReference type="ARBA" id="ARBA00022737"/>
    </source>
</evidence>
<evidence type="ECO:0000256" key="6">
    <source>
        <dbReference type="ARBA" id="ARBA00055193"/>
    </source>
</evidence>
<dbReference type="SUPFAM" id="SSF48371">
    <property type="entry name" value="ARM repeat"/>
    <property type="match status" value="1"/>
</dbReference>
<dbReference type="PROSITE" id="PS50303">
    <property type="entry name" value="PUM_HD"/>
    <property type="match status" value="1"/>
</dbReference>
<dbReference type="GO" id="GO:0006417">
    <property type="term" value="P:regulation of translation"/>
    <property type="evidence" value="ECO:0007669"/>
    <property type="project" value="UniProtKB-KW"/>
</dbReference>
<dbReference type="InterPro" id="IPR016024">
    <property type="entry name" value="ARM-type_fold"/>
</dbReference>
<evidence type="ECO:0000256" key="4">
    <source>
        <dbReference type="ARBA" id="ARBA00022845"/>
    </source>
</evidence>
<protein>
    <recommendedName>
        <fullName evidence="9">PUM-HD domain-containing protein</fullName>
    </recommendedName>
</protein>
<feature type="repeat" description="Pumilio" evidence="7">
    <location>
        <begin position="729"/>
        <end position="770"/>
    </location>
</feature>
<feature type="region of interest" description="Disordered" evidence="8">
    <location>
        <begin position="209"/>
        <end position="228"/>
    </location>
</feature>
<keyword evidence="4" id="KW-0810">Translation regulation</keyword>
<gene>
    <name evidence="10" type="ORF">M8C21_002508</name>
</gene>
<feature type="repeat" description="Pumilio" evidence="7">
    <location>
        <begin position="548"/>
        <end position="583"/>
    </location>
</feature>